<keyword evidence="3" id="KW-1185">Reference proteome</keyword>
<proteinExistence type="predicted"/>
<feature type="coiled-coil region" evidence="1">
    <location>
        <begin position="231"/>
        <end position="258"/>
    </location>
</feature>
<dbReference type="Proteomes" id="UP001596233">
    <property type="component" value="Unassembled WGS sequence"/>
</dbReference>
<dbReference type="SUPFAM" id="SSF56954">
    <property type="entry name" value="Outer membrane efflux proteins (OEP)"/>
    <property type="match status" value="1"/>
</dbReference>
<dbReference type="EMBL" id="JBHSTE010000005">
    <property type="protein sequence ID" value="MFC6334092.1"/>
    <property type="molecule type" value="Genomic_DNA"/>
</dbReference>
<dbReference type="RefSeq" id="WP_379236260.1">
    <property type="nucleotide sequence ID" value="NZ_JBHSTE010000005.1"/>
</dbReference>
<organism evidence="2 3">
    <name type="scientific">Paenibacillus septentrionalis</name>
    <dbReference type="NCBI Taxonomy" id="429342"/>
    <lineage>
        <taxon>Bacteria</taxon>
        <taxon>Bacillati</taxon>
        <taxon>Bacillota</taxon>
        <taxon>Bacilli</taxon>
        <taxon>Bacillales</taxon>
        <taxon>Paenibacillaceae</taxon>
        <taxon>Paenibacillus</taxon>
    </lineage>
</organism>
<dbReference type="Gene3D" id="1.20.1600.10">
    <property type="entry name" value="Outer membrane efflux proteins (OEP)"/>
    <property type="match status" value="1"/>
</dbReference>
<accession>A0ABW1V5Q2</accession>
<gene>
    <name evidence="2" type="ORF">ACFP56_15800</name>
</gene>
<sequence>MSISTFRTRRAFMFFCFVLLLTSLFSPYKAFASDKKKQISLTREKILELSSQNYLAVQEQHLQVQLDSAQLRYVEGQREELGSFNKPVINKLPTTIEELKLLVPEYDNMTDEERQEIDGLLMIQAMINASMNNMIEAQANYQYTAGIQQWSNQLDTLDQEVDNGNHNVKMSKLEKEKLELAAQLSAVQSYYEIMKLQIDIHAAQYEVTLARTKIKDVERLYELGLATRNEIDQAKQSLAQHEQNVNRLNMQVNEKQELFKQSLGIKKDESIILPDVKNMQPTYHTAAIEVNKQIDHIKAEETISHVKTRLEAARGDWLLIDYLNTLLVVEVERKEIIEQWLDQKILLINNEENIITMRIKELESQKAEQTIRLEDYKKLYFTGHVSARDHEAVGHDLARLNFTLEKEKLEYFIWQEKKRAAILGFIQ</sequence>
<evidence type="ECO:0008006" key="4">
    <source>
        <dbReference type="Google" id="ProtNLM"/>
    </source>
</evidence>
<keyword evidence="1" id="KW-0175">Coiled coil</keyword>
<comment type="caution">
    <text evidence="2">The sequence shown here is derived from an EMBL/GenBank/DDBJ whole genome shotgun (WGS) entry which is preliminary data.</text>
</comment>
<name>A0ABW1V5Q2_9BACL</name>
<protein>
    <recommendedName>
        <fullName evidence="4">TolC family protein</fullName>
    </recommendedName>
</protein>
<reference evidence="3" key="1">
    <citation type="journal article" date="2019" name="Int. J. Syst. Evol. Microbiol.">
        <title>The Global Catalogue of Microorganisms (GCM) 10K type strain sequencing project: providing services to taxonomists for standard genome sequencing and annotation.</title>
        <authorList>
            <consortium name="The Broad Institute Genomics Platform"/>
            <consortium name="The Broad Institute Genome Sequencing Center for Infectious Disease"/>
            <person name="Wu L."/>
            <person name="Ma J."/>
        </authorList>
    </citation>
    <scope>NUCLEOTIDE SEQUENCE [LARGE SCALE GENOMIC DNA]</scope>
    <source>
        <strain evidence="3">PCU 280</strain>
    </source>
</reference>
<evidence type="ECO:0000313" key="2">
    <source>
        <dbReference type="EMBL" id="MFC6334092.1"/>
    </source>
</evidence>
<evidence type="ECO:0000313" key="3">
    <source>
        <dbReference type="Proteomes" id="UP001596233"/>
    </source>
</evidence>
<evidence type="ECO:0000256" key="1">
    <source>
        <dbReference type="SAM" id="Coils"/>
    </source>
</evidence>